<dbReference type="EMBL" id="CP063982">
    <property type="protein sequence ID" value="UOD50462.1"/>
    <property type="molecule type" value="Genomic_DNA"/>
</dbReference>
<protein>
    <recommendedName>
        <fullName evidence="4">Ricin B lectin domain-containing protein</fullName>
    </recommendedName>
</protein>
<feature type="signal peptide" evidence="1">
    <location>
        <begin position="1"/>
        <end position="23"/>
    </location>
</feature>
<evidence type="ECO:0000313" key="3">
    <source>
        <dbReference type="Proteomes" id="UP000831607"/>
    </source>
</evidence>
<name>A0ABY4AJK0_9BURK</name>
<evidence type="ECO:0000256" key="1">
    <source>
        <dbReference type="SAM" id="SignalP"/>
    </source>
</evidence>
<dbReference type="Proteomes" id="UP000831607">
    <property type="component" value="Chromosome"/>
</dbReference>
<keyword evidence="3" id="KW-1185">Reference proteome</keyword>
<evidence type="ECO:0008006" key="4">
    <source>
        <dbReference type="Google" id="ProtNLM"/>
    </source>
</evidence>
<sequence length="189" mass="19948">MFKTIATACTVVMAVGFGSTVYAQSSQVATTDLSLYIVQQCASLSKGGRCNLSFVQTPAGMKASGDITQTCSPGWLAHVTAERGTVEKGGVNRGQAVVCGHTEPTNALRALFIACDEQTLGICRDANHVNVQWAYWSGNEAALKQLPMDSALQIEQLPQAQQCASVVPLVESVSCSPQAAVLLRQSGLR</sequence>
<keyword evidence="1" id="KW-0732">Signal</keyword>
<reference evidence="2 3" key="1">
    <citation type="submission" date="2020-11" db="EMBL/GenBank/DDBJ databases">
        <title>Algicoccus daihaiensis sp.nov., isolated from Daihai Lake in Inner Mongolia.</title>
        <authorList>
            <person name="Kai J."/>
        </authorList>
    </citation>
    <scope>NUCLEOTIDE SEQUENCE [LARGE SCALE GENOMIC DNA]</scope>
    <source>
        <strain evidence="3">f23</strain>
    </source>
</reference>
<evidence type="ECO:0000313" key="2">
    <source>
        <dbReference type="EMBL" id="UOD50462.1"/>
    </source>
</evidence>
<accession>A0ABY4AJK0</accession>
<organism evidence="2 3">
    <name type="scientific">Orrella daihaiensis</name>
    <dbReference type="NCBI Taxonomy" id="2782176"/>
    <lineage>
        <taxon>Bacteria</taxon>
        <taxon>Pseudomonadati</taxon>
        <taxon>Pseudomonadota</taxon>
        <taxon>Betaproteobacteria</taxon>
        <taxon>Burkholderiales</taxon>
        <taxon>Alcaligenaceae</taxon>
        <taxon>Orrella</taxon>
    </lineage>
</organism>
<proteinExistence type="predicted"/>
<gene>
    <name evidence="2" type="ORF">DHf2319_00515</name>
</gene>
<dbReference type="RefSeq" id="WP_243478869.1">
    <property type="nucleotide sequence ID" value="NZ_CP063982.1"/>
</dbReference>
<feature type="chain" id="PRO_5046839708" description="Ricin B lectin domain-containing protein" evidence="1">
    <location>
        <begin position="24"/>
        <end position="189"/>
    </location>
</feature>